<comment type="subcellular location">
    <subcellularLocation>
        <location evidence="1">Secreted</location>
        <location evidence="1">Extracellular space</location>
        <location evidence="1">Extracellular matrix</location>
    </subcellularLocation>
</comment>
<evidence type="ECO:0000256" key="4">
    <source>
        <dbReference type="ARBA" id="ARBA00022530"/>
    </source>
</evidence>
<dbReference type="PANTHER" id="PTHR16485">
    <property type="entry name" value="MICROFIBRILLAR-ASSOCIATED PROTEIN 2"/>
    <property type="match status" value="1"/>
</dbReference>
<keyword evidence="3" id="KW-0964">Secreted</keyword>
<keyword evidence="6" id="KW-1015">Disulfide bond</keyword>
<dbReference type="EMBL" id="CAUEEQ010079597">
    <property type="protein sequence ID" value="CAJ0968729.1"/>
    <property type="molecule type" value="Genomic_DNA"/>
</dbReference>
<keyword evidence="7" id="KW-0325">Glycoprotein</keyword>
<evidence type="ECO:0000256" key="5">
    <source>
        <dbReference type="ARBA" id="ARBA00022729"/>
    </source>
</evidence>
<sequence length="274" mass="30647">MPNMMAPQVPYYYDYDVDQSVAQQQPNSHVQTGFHILTQPDLHHFEFVPQQQQQNQQEIIPAPTFDSYQTEPTEPGPLDCREEQYPCTRLYSVHKPCKQCLNGICLYSLRRMYVINKEICIRTVCAHEELLRADLCRDKFPAAGVVASSGLCHSVGSSVHQELRRLLEEDVPPREAGRGAPSPHQCDYWTGGWRHYIPHMLLYCATVGARWAHGLLPSTLHCAPVFLWTLLGTGFSGSQGSGQSPVVTVYCMSSRCSVLAGSTSSGRRPPPAML</sequence>
<comment type="similarity">
    <text evidence="2">Belongs to the MFAP family.</text>
</comment>
<keyword evidence="5" id="KW-0732">Signal</keyword>
<keyword evidence="4" id="KW-0272">Extracellular matrix</keyword>
<dbReference type="Pfam" id="PF05507">
    <property type="entry name" value="MAGP"/>
    <property type="match status" value="1"/>
</dbReference>
<organism evidence="8 9">
    <name type="scientific">Ranitomeya imitator</name>
    <name type="common">mimic poison frog</name>
    <dbReference type="NCBI Taxonomy" id="111125"/>
    <lineage>
        <taxon>Eukaryota</taxon>
        <taxon>Metazoa</taxon>
        <taxon>Chordata</taxon>
        <taxon>Craniata</taxon>
        <taxon>Vertebrata</taxon>
        <taxon>Euteleostomi</taxon>
        <taxon>Amphibia</taxon>
        <taxon>Batrachia</taxon>
        <taxon>Anura</taxon>
        <taxon>Neobatrachia</taxon>
        <taxon>Hyloidea</taxon>
        <taxon>Dendrobatidae</taxon>
        <taxon>Dendrobatinae</taxon>
        <taxon>Ranitomeya</taxon>
    </lineage>
</organism>
<evidence type="ECO:0008006" key="10">
    <source>
        <dbReference type="Google" id="ProtNLM"/>
    </source>
</evidence>
<evidence type="ECO:0000256" key="2">
    <source>
        <dbReference type="ARBA" id="ARBA00005317"/>
    </source>
</evidence>
<reference evidence="8" key="1">
    <citation type="submission" date="2023-07" db="EMBL/GenBank/DDBJ databases">
        <authorList>
            <person name="Stuckert A."/>
        </authorList>
    </citation>
    <scope>NUCLEOTIDE SEQUENCE</scope>
</reference>
<evidence type="ECO:0000256" key="6">
    <source>
        <dbReference type="ARBA" id="ARBA00023157"/>
    </source>
</evidence>
<dbReference type="Proteomes" id="UP001176940">
    <property type="component" value="Unassembled WGS sequence"/>
</dbReference>
<dbReference type="InterPro" id="IPR008673">
    <property type="entry name" value="MAGP"/>
</dbReference>
<evidence type="ECO:0000256" key="1">
    <source>
        <dbReference type="ARBA" id="ARBA00004498"/>
    </source>
</evidence>
<keyword evidence="9" id="KW-1185">Reference proteome</keyword>
<evidence type="ECO:0000256" key="7">
    <source>
        <dbReference type="ARBA" id="ARBA00023180"/>
    </source>
</evidence>
<name>A0ABN9MPJ0_9NEOB</name>
<evidence type="ECO:0000313" key="8">
    <source>
        <dbReference type="EMBL" id="CAJ0968729.1"/>
    </source>
</evidence>
<gene>
    <name evidence="8" type="ORF">RIMI_LOCUS23365427</name>
</gene>
<evidence type="ECO:0000256" key="3">
    <source>
        <dbReference type="ARBA" id="ARBA00022525"/>
    </source>
</evidence>
<accession>A0ABN9MPJ0</accession>
<protein>
    <recommendedName>
        <fullName evidence="10">Microfibrillar-associated protein 2</fullName>
    </recommendedName>
</protein>
<dbReference type="PANTHER" id="PTHR16485:SF3">
    <property type="entry name" value="MICROFIBRILLAR-ASSOCIATED PROTEIN 2"/>
    <property type="match status" value="1"/>
</dbReference>
<comment type="caution">
    <text evidence="8">The sequence shown here is derived from an EMBL/GenBank/DDBJ whole genome shotgun (WGS) entry which is preliminary data.</text>
</comment>
<evidence type="ECO:0000313" key="9">
    <source>
        <dbReference type="Proteomes" id="UP001176940"/>
    </source>
</evidence>
<proteinExistence type="inferred from homology"/>
<feature type="non-terminal residue" evidence="8">
    <location>
        <position position="274"/>
    </location>
</feature>